<accession>K9U9R1</accession>
<proteinExistence type="predicted"/>
<sequence length="104" mass="11410">MLRTPIFKKSHVGDTIAGIVTVFGIDILIIFIALLFNTLSPMFMSVVFSIGAIQLIYVLPLLRWSIERRVKGFSKGLLLGSLAIAALNVACFLVTYKFFSGGAR</sequence>
<keyword evidence="1" id="KW-0472">Membrane</keyword>
<protein>
    <submittedName>
        <fullName evidence="2">Uncharacterized protein</fullName>
    </submittedName>
</protein>
<dbReference type="HOGENOM" id="CLU_2245101_0_0_3"/>
<evidence type="ECO:0000256" key="1">
    <source>
        <dbReference type="SAM" id="Phobius"/>
    </source>
</evidence>
<evidence type="ECO:0000313" key="2">
    <source>
        <dbReference type="EMBL" id="AFY91817.1"/>
    </source>
</evidence>
<organism evidence="2 3">
    <name type="scientific">Chamaesiphon minutus (strain ATCC 27169 / PCC 6605)</name>
    <dbReference type="NCBI Taxonomy" id="1173020"/>
    <lineage>
        <taxon>Bacteria</taxon>
        <taxon>Bacillati</taxon>
        <taxon>Cyanobacteriota</taxon>
        <taxon>Cyanophyceae</taxon>
        <taxon>Gomontiellales</taxon>
        <taxon>Chamaesiphonaceae</taxon>
        <taxon>Chamaesiphon</taxon>
    </lineage>
</organism>
<dbReference type="RefSeq" id="WP_015158011.1">
    <property type="nucleotide sequence ID" value="NC_019697.1"/>
</dbReference>
<dbReference type="EMBL" id="CP003600">
    <property type="protein sequence ID" value="AFY91817.1"/>
    <property type="molecule type" value="Genomic_DNA"/>
</dbReference>
<name>K9U9R1_CHAP6</name>
<feature type="transmembrane region" description="Helical" evidence="1">
    <location>
        <begin position="12"/>
        <end position="36"/>
    </location>
</feature>
<keyword evidence="3" id="KW-1185">Reference proteome</keyword>
<dbReference type="AlphaFoldDB" id="K9U9R1"/>
<keyword evidence="1" id="KW-1133">Transmembrane helix</keyword>
<keyword evidence="1" id="KW-0812">Transmembrane</keyword>
<gene>
    <name evidence="2" type="ORF">Cha6605_0532</name>
</gene>
<dbReference type="KEGG" id="cmp:Cha6605_0532"/>
<reference evidence="2 3" key="1">
    <citation type="submission" date="2012-05" db="EMBL/GenBank/DDBJ databases">
        <title>Finished chromosome of genome of Chamaesiphon sp. PCC 6605.</title>
        <authorList>
            <consortium name="US DOE Joint Genome Institute"/>
            <person name="Gugger M."/>
            <person name="Coursin T."/>
            <person name="Rippka R."/>
            <person name="Tandeau De Marsac N."/>
            <person name="Huntemann M."/>
            <person name="Wei C.-L."/>
            <person name="Han J."/>
            <person name="Detter J.C."/>
            <person name="Han C."/>
            <person name="Tapia R."/>
            <person name="Chen A."/>
            <person name="Kyrpides N."/>
            <person name="Mavromatis K."/>
            <person name="Markowitz V."/>
            <person name="Szeto E."/>
            <person name="Ivanova N."/>
            <person name="Pagani I."/>
            <person name="Pati A."/>
            <person name="Goodwin L."/>
            <person name="Nordberg H.P."/>
            <person name="Cantor M.N."/>
            <person name="Hua S.X."/>
            <person name="Woyke T."/>
            <person name="Kerfeld C.A."/>
        </authorList>
    </citation>
    <scope>NUCLEOTIDE SEQUENCE [LARGE SCALE GENOMIC DNA]</scope>
    <source>
        <strain evidence="3">ATCC 27169 / PCC 6605</strain>
    </source>
</reference>
<dbReference type="OrthoDB" id="9856502at2"/>
<evidence type="ECO:0000313" key="3">
    <source>
        <dbReference type="Proteomes" id="UP000010366"/>
    </source>
</evidence>
<feature type="transmembrane region" description="Helical" evidence="1">
    <location>
        <begin position="42"/>
        <end position="64"/>
    </location>
</feature>
<dbReference type="Proteomes" id="UP000010366">
    <property type="component" value="Chromosome"/>
</dbReference>
<feature type="transmembrane region" description="Helical" evidence="1">
    <location>
        <begin position="76"/>
        <end position="99"/>
    </location>
</feature>